<feature type="transmembrane region" description="Helical" evidence="1">
    <location>
        <begin position="290"/>
        <end position="306"/>
    </location>
</feature>
<feature type="transmembrane region" description="Helical" evidence="1">
    <location>
        <begin position="65"/>
        <end position="84"/>
    </location>
</feature>
<keyword evidence="4" id="KW-1185">Reference proteome</keyword>
<dbReference type="GO" id="GO:0016747">
    <property type="term" value="F:acyltransferase activity, transferring groups other than amino-acyl groups"/>
    <property type="evidence" value="ECO:0007669"/>
    <property type="project" value="InterPro"/>
</dbReference>
<keyword evidence="1" id="KW-0472">Membrane</keyword>
<evidence type="ECO:0000313" key="4">
    <source>
        <dbReference type="Proteomes" id="UP000015559"/>
    </source>
</evidence>
<sequence length="368" mass="42279">MGLLRTILAIAVVFAHLPFGGSFVFIGGLHAVQLFYFISGYLIAHVIATNKSYENPLKFYLNRILRIYPIYLAVAFLSLLYAILINQKFLDLYQNIPASADALLIFSNLFIFGQDWVMFSGVNEGHLVATSDFKKSDFLLHTGLLVPQAWTLGVELSFYALAPYVLRDKKMIFVLLILSLSIRWFLFNQGLGNRDPWNYRFFPAELSLFLMGALSNQYLLPFWRKIISLAPFRALPRLATYLVICLVVFYFRIPVNEAIKGPLLFSVFLLFMPLTFLYQSTSKIDQAIGELSYPIYICHLLIIRITNDMSERLNIFDHFGILCACLFMSLMFAYLLNRHIGDRIEQLRTKIRGVRIKTANQPLFDRAG</sequence>
<name>S6B6T8_SULDS</name>
<protein>
    <submittedName>
        <fullName evidence="3">Acyltransferase</fullName>
    </submittedName>
</protein>
<dbReference type="KEGG" id="sdr:SCD_n02399"/>
<gene>
    <name evidence="3" type="ORF">SCD_n02399</name>
</gene>
<feature type="transmembrane region" description="Helical" evidence="1">
    <location>
        <begin position="171"/>
        <end position="186"/>
    </location>
</feature>
<feature type="transmembrane region" description="Helical" evidence="1">
    <location>
        <begin position="34"/>
        <end position="53"/>
    </location>
</feature>
<accession>S6B6T8</accession>
<feature type="transmembrane region" description="Helical" evidence="1">
    <location>
        <begin position="318"/>
        <end position="336"/>
    </location>
</feature>
<dbReference type="AlphaFoldDB" id="S6B6T8"/>
<feature type="transmembrane region" description="Helical" evidence="1">
    <location>
        <begin position="206"/>
        <end position="223"/>
    </location>
</feature>
<dbReference type="PANTHER" id="PTHR23028">
    <property type="entry name" value="ACETYLTRANSFERASE"/>
    <property type="match status" value="1"/>
</dbReference>
<organism evidence="3 4">
    <name type="scientific">Sulfuricella denitrificans (strain DSM 22764 / NBRC 105220 / skB26)</name>
    <dbReference type="NCBI Taxonomy" id="1163617"/>
    <lineage>
        <taxon>Bacteria</taxon>
        <taxon>Pseudomonadati</taxon>
        <taxon>Pseudomonadota</taxon>
        <taxon>Betaproteobacteria</taxon>
        <taxon>Nitrosomonadales</taxon>
        <taxon>Sulfuricellaceae</taxon>
        <taxon>Sulfuricella</taxon>
    </lineage>
</organism>
<dbReference type="GO" id="GO:0016020">
    <property type="term" value="C:membrane"/>
    <property type="evidence" value="ECO:0007669"/>
    <property type="project" value="TreeGrafter"/>
</dbReference>
<feature type="transmembrane region" description="Helical" evidence="1">
    <location>
        <begin position="6"/>
        <end position="27"/>
    </location>
</feature>
<dbReference type="EMBL" id="AP013066">
    <property type="protein sequence ID" value="BAN36207.1"/>
    <property type="molecule type" value="Genomic_DNA"/>
</dbReference>
<dbReference type="Proteomes" id="UP000015559">
    <property type="component" value="Chromosome"/>
</dbReference>
<dbReference type="GO" id="GO:0000271">
    <property type="term" value="P:polysaccharide biosynthetic process"/>
    <property type="evidence" value="ECO:0007669"/>
    <property type="project" value="TreeGrafter"/>
</dbReference>
<feature type="transmembrane region" description="Helical" evidence="1">
    <location>
        <begin position="259"/>
        <end position="278"/>
    </location>
</feature>
<dbReference type="InterPro" id="IPR050879">
    <property type="entry name" value="Acyltransferase_3"/>
</dbReference>
<evidence type="ECO:0000313" key="3">
    <source>
        <dbReference type="EMBL" id="BAN36207.1"/>
    </source>
</evidence>
<keyword evidence="3" id="KW-0808">Transferase</keyword>
<evidence type="ECO:0000259" key="2">
    <source>
        <dbReference type="Pfam" id="PF01757"/>
    </source>
</evidence>
<dbReference type="eggNOG" id="COG1835">
    <property type="taxonomic scope" value="Bacteria"/>
</dbReference>
<dbReference type="STRING" id="1163617.SCD_n02399"/>
<feature type="domain" description="Acyltransferase 3" evidence="2">
    <location>
        <begin position="3"/>
        <end position="337"/>
    </location>
</feature>
<keyword evidence="3" id="KW-0012">Acyltransferase</keyword>
<dbReference type="PANTHER" id="PTHR23028:SF53">
    <property type="entry name" value="ACYL_TRANSF_3 DOMAIN-CONTAINING PROTEIN"/>
    <property type="match status" value="1"/>
</dbReference>
<dbReference type="InterPro" id="IPR002656">
    <property type="entry name" value="Acyl_transf_3_dom"/>
</dbReference>
<feature type="transmembrane region" description="Helical" evidence="1">
    <location>
        <begin position="138"/>
        <end position="159"/>
    </location>
</feature>
<dbReference type="OrthoDB" id="9814807at2"/>
<reference evidence="3 4" key="1">
    <citation type="journal article" date="2012" name="Appl. Environ. Microbiol.">
        <title>Draft genome sequence of a psychrotolerant sulfur-oxidizing bacterium, Sulfuricella denitrificans skB26, and proteomic insights into cold adaptation.</title>
        <authorList>
            <person name="Watanabe T."/>
            <person name="Kojima H."/>
            <person name="Fukui M."/>
        </authorList>
    </citation>
    <scope>NUCLEOTIDE SEQUENCE [LARGE SCALE GENOMIC DNA]</scope>
    <source>
        <strain evidence="4">skB26</strain>
    </source>
</reference>
<keyword evidence="1" id="KW-1133">Transmembrane helix</keyword>
<dbReference type="RefSeq" id="WP_023506989.1">
    <property type="nucleotide sequence ID" value="NC_022357.1"/>
</dbReference>
<dbReference type="HOGENOM" id="CLU_066185_0_0_4"/>
<proteinExistence type="predicted"/>
<keyword evidence="1" id="KW-0812">Transmembrane</keyword>
<dbReference type="Pfam" id="PF01757">
    <property type="entry name" value="Acyl_transf_3"/>
    <property type="match status" value="1"/>
</dbReference>
<feature type="transmembrane region" description="Helical" evidence="1">
    <location>
        <begin position="235"/>
        <end position="253"/>
    </location>
</feature>
<evidence type="ECO:0000256" key="1">
    <source>
        <dbReference type="SAM" id="Phobius"/>
    </source>
</evidence>